<keyword evidence="2" id="KW-0812">Transmembrane</keyword>
<keyword evidence="4" id="KW-1185">Reference proteome</keyword>
<name>A0ABM9AMG7_9BACT</name>
<organism evidence="3 4">
    <name type="scientific">Emticicia aquatica</name>
    <dbReference type="NCBI Taxonomy" id="1681835"/>
    <lineage>
        <taxon>Bacteria</taxon>
        <taxon>Pseudomonadati</taxon>
        <taxon>Bacteroidota</taxon>
        <taxon>Cytophagia</taxon>
        <taxon>Cytophagales</taxon>
        <taxon>Leadbetterellaceae</taxon>
        <taxon>Emticicia</taxon>
    </lineage>
</organism>
<keyword evidence="2" id="KW-1133">Transmembrane helix</keyword>
<gene>
    <name evidence="3" type="ORF">EMA8858_00831</name>
</gene>
<evidence type="ECO:0000313" key="3">
    <source>
        <dbReference type="EMBL" id="CAH0994719.1"/>
    </source>
</evidence>
<accession>A0ABM9AMG7</accession>
<evidence type="ECO:0000313" key="4">
    <source>
        <dbReference type="Proteomes" id="UP000837932"/>
    </source>
</evidence>
<reference evidence="3" key="1">
    <citation type="submission" date="2021-12" db="EMBL/GenBank/DDBJ databases">
        <authorList>
            <person name="Rodrigo-Torres L."/>
            <person name="Arahal R. D."/>
            <person name="Lucena T."/>
        </authorList>
    </citation>
    <scope>NUCLEOTIDE SEQUENCE</scope>
    <source>
        <strain evidence="3">CECT 8858</strain>
    </source>
</reference>
<dbReference type="Proteomes" id="UP000837932">
    <property type="component" value="Unassembled WGS sequence"/>
</dbReference>
<keyword evidence="2" id="KW-0472">Membrane</keyword>
<sequence>MKIHIPVIVHKYRFYVLTLVGLLVWVTFFDGSNLVAQFRLWQKLSDLENQQEYYVEELKKVKEEEKEVMGNQESMEKFAREKYLMKKSGETVFVVVDEENKSVEKEEE</sequence>
<feature type="coiled-coil region" evidence="1">
    <location>
        <begin position="44"/>
        <end position="75"/>
    </location>
</feature>
<proteinExistence type="predicted"/>
<comment type="caution">
    <text evidence="3">The sequence shown here is derived from an EMBL/GenBank/DDBJ whole genome shotgun (WGS) entry which is preliminary data.</text>
</comment>
<keyword evidence="1" id="KW-0175">Coiled coil</keyword>
<evidence type="ECO:0000256" key="1">
    <source>
        <dbReference type="SAM" id="Coils"/>
    </source>
</evidence>
<evidence type="ECO:0008006" key="5">
    <source>
        <dbReference type="Google" id="ProtNLM"/>
    </source>
</evidence>
<dbReference type="EMBL" id="CAKLPY010000001">
    <property type="protein sequence ID" value="CAH0994719.1"/>
    <property type="molecule type" value="Genomic_DNA"/>
</dbReference>
<evidence type="ECO:0000256" key="2">
    <source>
        <dbReference type="SAM" id="Phobius"/>
    </source>
</evidence>
<dbReference type="RefSeq" id="WP_238804725.1">
    <property type="nucleotide sequence ID" value="NZ_CAKLPY010000001.1"/>
</dbReference>
<dbReference type="Pfam" id="PF04977">
    <property type="entry name" value="DivIC"/>
    <property type="match status" value="1"/>
</dbReference>
<feature type="transmembrane region" description="Helical" evidence="2">
    <location>
        <begin position="12"/>
        <end position="29"/>
    </location>
</feature>
<protein>
    <recommendedName>
        <fullName evidence="5">Septum formation initiator</fullName>
    </recommendedName>
</protein>
<dbReference type="InterPro" id="IPR007060">
    <property type="entry name" value="FtsL/DivIC"/>
</dbReference>